<dbReference type="EMBL" id="RZGK01000023">
    <property type="protein sequence ID" value="KAF9690467.1"/>
    <property type="molecule type" value="Genomic_DNA"/>
</dbReference>
<proteinExistence type="predicted"/>
<reference evidence="1" key="1">
    <citation type="submission" date="2018-12" db="EMBL/GenBank/DDBJ databases">
        <authorList>
            <person name="Syme R.A."/>
            <person name="Farfan-Caceres L."/>
            <person name="Lichtenzveig J."/>
        </authorList>
    </citation>
    <scope>NUCLEOTIDE SEQUENCE</scope>
    <source>
        <strain evidence="1">Al4</strain>
    </source>
</reference>
<gene>
    <name evidence="1" type="ORF">EKO04_011549</name>
</gene>
<dbReference type="AlphaFoldDB" id="A0A8H7ITN1"/>
<protein>
    <submittedName>
        <fullName evidence="1">Uncharacterized protein</fullName>
    </submittedName>
</protein>
<accession>A0A8H7ITN1</accession>
<comment type="caution">
    <text evidence="1">The sequence shown here is derived from an EMBL/GenBank/DDBJ whole genome shotgun (WGS) entry which is preliminary data.</text>
</comment>
<organism evidence="1 2">
    <name type="scientific">Ascochyta lentis</name>
    <dbReference type="NCBI Taxonomy" id="205686"/>
    <lineage>
        <taxon>Eukaryota</taxon>
        <taxon>Fungi</taxon>
        <taxon>Dikarya</taxon>
        <taxon>Ascomycota</taxon>
        <taxon>Pezizomycotina</taxon>
        <taxon>Dothideomycetes</taxon>
        <taxon>Pleosporomycetidae</taxon>
        <taxon>Pleosporales</taxon>
        <taxon>Pleosporineae</taxon>
        <taxon>Didymellaceae</taxon>
        <taxon>Ascochyta</taxon>
    </lineage>
</organism>
<name>A0A8H7ITN1_9PLEO</name>
<evidence type="ECO:0000313" key="1">
    <source>
        <dbReference type="EMBL" id="KAF9690467.1"/>
    </source>
</evidence>
<dbReference type="Proteomes" id="UP000651452">
    <property type="component" value="Unassembled WGS sequence"/>
</dbReference>
<sequence length="319" mass="35936">MTASDIFHSFIPNQLPQQSRQLKLSHKKTAVHSNFNAGNRIKLEGSVSEDEAKELQTKHTKRSQNAIDVKILTIADGLKATMKKLGLACSNSENFRIDKRTRKSDTVPESIANDAPVLPAFDFQNPTSRAEHWELIDLIASPGTHTECLPASLQQPDVTERRLTNVQSYDVSDQLSTEVAEEHAEMDAVSNKSTPFSTESNKAKTSIADQHAEGKDRTDDYHNQIVFVQNVNDEILLEHAHELRILREQLKIRAQESVAHAEQIETLKAEVAELVLDLEQSTRANERFQPNATLKIPWVAHPPQRSKAALKRESEEHRH</sequence>
<evidence type="ECO:0000313" key="2">
    <source>
        <dbReference type="Proteomes" id="UP000651452"/>
    </source>
</evidence>
<keyword evidence="2" id="KW-1185">Reference proteome</keyword>
<reference evidence="1" key="2">
    <citation type="submission" date="2020-09" db="EMBL/GenBank/DDBJ databases">
        <title>Reference genome assembly for Australian Ascochyta lentis isolate Al4.</title>
        <authorList>
            <person name="Lee R.C."/>
            <person name="Farfan-Caceres L.M."/>
            <person name="Debler J.W."/>
            <person name="Williams A.H."/>
            <person name="Henares B.M."/>
        </authorList>
    </citation>
    <scope>NUCLEOTIDE SEQUENCE</scope>
    <source>
        <strain evidence="1">Al4</strain>
    </source>
</reference>